<accession>A0A5C6B651</accession>
<dbReference type="Proteomes" id="UP000320176">
    <property type="component" value="Unassembled WGS sequence"/>
</dbReference>
<feature type="region of interest" description="Disordered" evidence="1">
    <location>
        <begin position="72"/>
        <end position="92"/>
    </location>
</feature>
<gene>
    <name evidence="2" type="ORF">Pla52n_00010</name>
</gene>
<dbReference type="EMBL" id="SJPN01000001">
    <property type="protein sequence ID" value="TWU07428.1"/>
    <property type="molecule type" value="Genomic_DNA"/>
</dbReference>
<feature type="region of interest" description="Disordered" evidence="1">
    <location>
        <begin position="37"/>
        <end position="57"/>
    </location>
</feature>
<keyword evidence="3" id="KW-1185">Reference proteome</keyword>
<evidence type="ECO:0000256" key="1">
    <source>
        <dbReference type="SAM" id="MobiDB-lite"/>
    </source>
</evidence>
<comment type="caution">
    <text evidence="2">The sequence shown here is derived from an EMBL/GenBank/DDBJ whole genome shotgun (WGS) entry which is preliminary data.</text>
</comment>
<organism evidence="2 3">
    <name type="scientific">Stieleria varia</name>
    <dbReference type="NCBI Taxonomy" id="2528005"/>
    <lineage>
        <taxon>Bacteria</taxon>
        <taxon>Pseudomonadati</taxon>
        <taxon>Planctomycetota</taxon>
        <taxon>Planctomycetia</taxon>
        <taxon>Pirellulales</taxon>
        <taxon>Pirellulaceae</taxon>
        <taxon>Stieleria</taxon>
    </lineage>
</organism>
<sequence length="203" mass="22601">MLLASAMRPLAELLRVKWSAVDRMFESSVAIGTRVTVRPQHSTSATSSVGQNQERNQGSNCSAVRACDTIQWSHPSGTVPPRNTTEPCVGPKRRIGRMNMETTMASLGQRRRSTRLVIECRVEAGTDQSDRFAHGRVQPVQWQRAAMLPSRRSLYRDDQCRCTHAAGVVVTYHKRPPPRLGDLCVLSLQCSIVACRCSDRPVE</sequence>
<feature type="compositionally biased region" description="Polar residues" evidence="1">
    <location>
        <begin position="72"/>
        <end position="86"/>
    </location>
</feature>
<feature type="compositionally biased region" description="Polar residues" evidence="1">
    <location>
        <begin position="39"/>
        <end position="57"/>
    </location>
</feature>
<evidence type="ECO:0000313" key="3">
    <source>
        <dbReference type="Proteomes" id="UP000320176"/>
    </source>
</evidence>
<protein>
    <submittedName>
        <fullName evidence="2">Uncharacterized protein</fullName>
    </submittedName>
</protein>
<name>A0A5C6B651_9BACT</name>
<proteinExistence type="predicted"/>
<evidence type="ECO:0000313" key="2">
    <source>
        <dbReference type="EMBL" id="TWU07428.1"/>
    </source>
</evidence>
<reference evidence="2 3" key="1">
    <citation type="submission" date="2019-02" db="EMBL/GenBank/DDBJ databases">
        <title>Deep-cultivation of Planctomycetes and their phenomic and genomic characterization uncovers novel biology.</title>
        <authorList>
            <person name="Wiegand S."/>
            <person name="Jogler M."/>
            <person name="Boedeker C."/>
            <person name="Pinto D."/>
            <person name="Vollmers J."/>
            <person name="Rivas-Marin E."/>
            <person name="Kohn T."/>
            <person name="Peeters S.H."/>
            <person name="Heuer A."/>
            <person name="Rast P."/>
            <person name="Oberbeckmann S."/>
            <person name="Bunk B."/>
            <person name="Jeske O."/>
            <person name="Meyerdierks A."/>
            <person name="Storesund J.E."/>
            <person name="Kallscheuer N."/>
            <person name="Luecker S."/>
            <person name="Lage O.M."/>
            <person name="Pohl T."/>
            <person name="Merkel B.J."/>
            <person name="Hornburger P."/>
            <person name="Mueller R.-W."/>
            <person name="Bruemmer F."/>
            <person name="Labrenz M."/>
            <person name="Spormann A.M."/>
            <person name="Op Den Camp H."/>
            <person name="Overmann J."/>
            <person name="Amann R."/>
            <person name="Jetten M.S.M."/>
            <person name="Mascher T."/>
            <person name="Medema M.H."/>
            <person name="Devos D.P."/>
            <person name="Kaster A.-K."/>
            <person name="Ovreas L."/>
            <person name="Rohde M."/>
            <person name="Galperin M.Y."/>
            <person name="Jogler C."/>
        </authorList>
    </citation>
    <scope>NUCLEOTIDE SEQUENCE [LARGE SCALE GENOMIC DNA]</scope>
    <source>
        <strain evidence="2 3">Pla52n</strain>
    </source>
</reference>
<dbReference type="AlphaFoldDB" id="A0A5C6B651"/>